<evidence type="ECO:0000313" key="2">
    <source>
        <dbReference type="EMBL" id="GAW27275.1"/>
    </source>
</evidence>
<dbReference type="OrthoDB" id="5229017at2759"/>
<evidence type="ECO:0000256" key="1">
    <source>
        <dbReference type="SAM" id="MobiDB-lite"/>
    </source>
</evidence>
<sequence>MLQNCRVTGSPGTFSAHIDAGAFREPAFPAWPTVRPVSECEWRPFDLVQKRSGPHNLNRLGYDEDKCRNVLVRFCAHVPRNFQYKDGIPQIFLILRDHLGDENLDLAGGVLYELIEVDCEHTDDPGAAFQRWRHDHMYRYADLELPHIPHMTTITSSIIPTEKLSRWRSDHAERYRFVLSDSSPITKRDHIDPSCIRSKKAWLIDHTLFVSTRSEGTRPIRKPNPKEFHEMQWDPDYGASGKLIEEREFPIMTSMDQPSEASPPEPTDFFLCVNAGTRPRRLRRSLSNIKLLEKVIRKLSGQKEPEIGQRRRSWVPNSLIFDSSTLPKDEQANCGIISVPWPDGCQIPNAIFARKFLIVGTSETLPSHLPISQMPTAESKATETIVEAATAGLLNKASPWLFRGPFTPQLGFDGGLDYQWNSRNSGMTIKRFDLEASLLDNPNFKLDHSRGLKAPAYYSHVKSQQLLSRRRGQVFDSDRASESVTEASVSSIRGKIVQHHLPSARPTGKSTDIPRDYVLQR</sequence>
<dbReference type="AlphaFoldDB" id="A0A1S8ABG6"/>
<dbReference type="Proteomes" id="UP000054516">
    <property type="component" value="Unassembled WGS sequence"/>
</dbReference>
<evidence type="ECO:0000313" key="3">
    <source>
        <dbReference type="Proteomes" id="UP000054516"/>
    </source>
</evidence>
<name>A0A1S8ABG6_ROSNE</name>
<proteinExistence type="predicted"/>
<dbReference type="EMBL" id="DF977542">
    <property type="protein sequence ID" value="GAW27275.1"/>
    <property type="molecule type" value="Genomic_DNA"/>
</dbReference>
<protein>
    <submittedName>
        <fullName evidence="2">Uncharacterized protein</fullName>
    </submittedName>
</protein>
<organism evidence="2">
    <name type="scientific">Rosellinia necatrix</name>
    <name type="common">White root-rot fungus</name>
    <dbReference type="NCBI Taxonomy" id="77044"/>
    <lineage>
        <taxon>Eukaryota</taxon>
        <taxon>Fungi</taxon>
        <taxon>Dikarya</taxon>
        <taxon>Ascomycota</taxon>
        <taxon>Pezizomycotina</taxon>
        <taxon>Sordariomycetes</taxon>
        <taxon>Xylariomycetidae</taxon>
        <taxon>Xylariales</taxon>
        <taxon>Xylariaceae</taxon>
        <taxon>Rosellinia</taxon>
    </lineage>
</organism>
<reference evidence="2" key="1">
    <citation type="submission" date="2016-03" db="EMBL/GenBank/DDBJ databases">
        <title>Draft genome sequence of Rosellinia necatrix.</title>
        <authorList>
            <person name="Kanematsu S."/>
        </authorList>
    </citation>
    <scope>NUCLEOTIDE SEQUENCE [LARGE SCALE GENOMIC DNA]</scope>
    <source>
        <strain evidence="2">W97</strain>
    </source>
</reference>
<feature type="region of interest" description="Disordered" evidence="1">
    <location>
        <begin position="497"/>
        <end position="521"/>
    </location>
</feature>
<accession>A0A1S8ABG6</accession>
<gene>
    <name evidence="2" type="ORF">SAMD00023353_9700250</name>
</gene>
<keyword evidence="3" id="KW-1185">Reference proteome</keyword>